<gene>
    <name evidence="2" type="ORF">KC01_LOCUS1423</name>
</gene>
<proteinExistence type="predicted"/>
<accession>A0AAV2IUH1</accession>
<evidence type="ECO:0000313" key="3">
    <source>
        <dbReference type="Proteomes" id="UP001497482"/>
    </source>
</evidence>
<protein>
    <submittedName>
        <fullName evidence="2">Uncharacterized protein</fullName>
    </submittedName>
</protein>
<evidence type="ECO:0000313" key="2">
    <source>
        <dbReference type="EMBL" id="CAL1568891.1"/>
    </source>
</evidence>
<feature type="region of interest" description="Disordered" evidence="1">
    <location>
        <begin position="1"/>
        <end position="26"/>
    </location>
</feature>
<name>A0AAV2IUH1_KNICA</name>
<dbReference type="EMBL" id="OZ035823">
    <property type="protein sequence ID" value="CAL1568891.1"/>
    <property type="molecule type" value="Genomic_DNA"/>
</dbReference>
<keyword evidence="3" id="KW-1185">Reference proteome</keyword>
<organism evidence="2 3">
    <name type="scientific">Knipowitschia caucasica</name>
    <name type="common">Caucasian dwarf goby</name>
    <name type="synonym">Pomatoschistus caucasicus</name>
    <dbReference type="NCBI Taxonomy" id="637954"/>
    <lineage>
        <taxon>Eukaryota</taxon>
        <taxon>Metazoa</taxon>
        <taxon>Chordata</taxon>
        <taxon>Craniata</taxon>
        <taxon>Vertebrata</taxon>
        <taxon>Euteleostomi</taxon>
        <taxon>Actinopterygii</taxon>
        <taxon>Neopterygii</taxon>
        <taxon>Teleostei</taxon>
        <taxon>Neoteleostei</taxon>
        <taxon>Acanthomorphata</taxon>
        <taxon>Gobiaria</taxon>
        <taxon>Gobiiformes</taxon>
        <taxon>Gobioidei</taxon>
        <taxon>Gobiidae</taxon>
        <taxon>Gobiinae</taxon>
        <taxon>Knipowitschia</taxon>
    </lineage>
</organism>
<dbReference type="AlphaFoldDB" id="A0AAV2IUH1"/>
<evidence type="ECO:0000256" key="1">
    <source>
        <dbReference type="SAM" id="MobiDB-lite"/>
    </source>
</evidence>
<sequence>MSRDTKTKLVLPSTRTPSGEGHWPVGPSQEGTAVFAIECMATLRPSVYAAVCLSAAVVGGKGNSSDKPPHLGRFKKTERSCGEAFISETAKKGQNQDGGSAREDGKAGEA</sequence>
<feature type="compositionally biased region" description="Basic and acidic residues" evidence="1">
    <location>
        <begin position="100"/>
        <end position="110"/>
    </location>
</feature>
<feature type="region of interest" description="Disordered" evidence="1">
    <location>
        <begin position="87"/>
        <end position="110"/>
    </location>
</feature>
<dbReference type="Proteomes" id="UP001497482">
    <property type="component" value="Chromosome 1"/>
</dbReference>
<reference evidence="2 3" key="1">
    <citation type="submission" date="2024-04" db="EMBL/GenBank/DDBJ databases">
        <authorList>
            <person name="Waldvogel A.-M."/>
            <person name="Schoenle A."/>
        </authorList>
    </citation>
    <scope>NUCLEOTIDE SEQUENCE [LARGE SCALE GENOMIC DNA]</scope>
</reference>